<dbReference type="SUPFAM" id="SSF56112">
    <property type="entry name" value="Protein kinase-like (PK-like)"/>
    <property type="match status" value="2"/>
</dbReference>
<evidence type="ECO:0000256" key="5">
    <source>
        <dbReference type="ARBA" id="ARBA00012430"/>
    </source>
</evidence>
<feature type="domain" description="Ig-like" evidence="25">
    <location>
        <begin position="1675"/>
        <end position="1763"/>
    </location>
</feature>
<feature type="region of interest" description="Disordered" evidence="23">
    <location>
        <begin position="1438"/>
        <end position="1484"/>
    </location>
</feature>
<dbReference type="InterPro" id="IPR000719">
    <property type="entry name" value="Prot_kinase_dom"/>
</dbReference>
<dbReference type="PROSITE" id="PS50853">
    <property type="entry name" value="FN3"/>
    <property type="match status" value="1"/>
</dbReference>
<gene>
    <name evidence="27" type="ORF">HOLleu_41254</name>
</gene>
<evidence type="ECO:0000259" key="25">
    <source>
        <dbReference type="PROSITE" id="PS50835"/>
    </source>
</evidence>
<feature type="compositionally biased region" description="Polar residues" evidence="23">
    <location>
        <begin position="1148"/>
        <end position="1182"/>
    </location>
</feature>
<dbReference type="InterPro" id="IPR011009">
    <property type="entry name" value="Kinase-like_dom_sf"/>
</dbReference>
<feature type="region of interest" description="Disordered" evidence="23">
    <location>
        <begin position="714"/>
        <end position="791"/>
    </location>
</feature>
<feature type="compositionally biased region" description="Low complexity" evidence="23">
    <location>
        <begin position="935"/>
        <end position="953"/>
    </location>
</feature>
<dbReference type="Pfam" id="PF07679">
    <property type="entry name" value="I-set"/>
    <property type="match status" value="12"/>
</dbReference>
<dbReference type="SMART" id="SM00060">
    <property type="entry name" value="FN3"/>
    <property type="match status" value="1"/>
</dbReference>
<feature type="domain" description="Protein kinase" evidence="24">
    <location>
        <begin position="2651"/>
        <end position="2905"/>
    </location>
</feature>
<dbReference type="InterPro" id="IPR003961">
    <property type="entry name" value="FN3_dom"/>
</dbReference>
<feature type="domain" description="Ig-like" evidence="25">
    <location>
        <begin position="1771"/>
        <end position="1860"/>
    </location>
</feature>
<dbReference type="InterPro" id="IPR008271">
    <property type="entry name" value="Ser/Thr_kinase_AS"/>
</dbReference>
<comment type="cofactor">
    <cofactor evidence="1">
        <name>Ca(2+)</name>
        <dbReference type="ChEBI" id="CHEBI:29108"/>
    </cofactor>
</comment>
<dbReference type="FunFam" id="2.60.40.10:FF:000425">
    <property type="entry name" value="Myosin light chain kinase"/>
    <property type="match status" value="1"/>
</dbReference>
<evidence type="ECO:0000256" key="9">
    <source>
        <dbReference type="ARBA" id="ARBA00022553"/>
    </source>
</evidence>
<dbReference type="CDD" id="cd00096">
    <property type="entry name" value="Ig"/>
    <property type="match status" value="1"/>
</dbReference>
<dbReference type="EC" id="2.7.11.18" evidence="5"/>
<comment type="caution">
    <text evidence="27">The sequence shown here is derived from an EMBL/GenBank/DDBJ whole genome shotgun (WGS) entry which is preliminary data.</text>
</comment>
<reference evidence="27" key="1">
    <citation type="submission" date="2021-10" db="EMBL/GenBank/DDBJ databases">
        <title>Tropical sea cucumber genome reveals ecological adaptation and Cuvierian tubules defense mechanism.</title>
        <authorList>
            <person name="Chen T."/>
        </authorList>
    </citation>
    <scope>NUCLEOTIDE SEQUENCE</scope>
    <source>
        <strain evidence="27">Nanhai2018</strain>
        <tissue evidence="27">Muscle</tissue>
    </source>
</reference>
<feature type="domain" description="Ig-like" evidence="25">
    <location>
        <begin position="3046"/>
        <end position="3129"/>
    </location>
</feature>
<keyword evidence="20" id="KW-0393">Immunoglobulin domain</keyword>
<evidence type="ECO:0000256" key="3">
    <source>
        <dbReference type="ARBA" id="ARBA00004657"/>
    </source>
</evidence>
<feature type="domain" description="Ig-like" evidence="25">
    <location>
        <begin position="1339"/>
        <end position="1430"/>
    </location>
</feature>
<feature type="compositionally biased region" description="Polar residues" evidence="23">
    <location>
        <begin position="1629"/>
        <end position="1649"/>
    </location>
</feature>
<name>A0A9Q0YFM8_HOLLE</name>
<evidence type="ECO:0000256" key="21">
    <source>
        <dbReference type="ARBA" id="ARBA00030959"/>
    </source>
</evidence>
<proteinExistence type="inferred from homology"/>
<feature type="compositionally biased region" description="Polar residues" evidence="23">
    <location>
        <begin position="582"/>
        <end position="592"/>
    </location>
</feature>
<feature type="compositionally biased region" description="Basic and acidic residues" evidence="23">
    <location>
        <begin position="433"/>
        <end position="442"/>
    </location>
</feature>
<feature type="domain" description="Ig-like" evidence="25">
    <location>
        <begin position="1873"/>
        <end position="1968"/>
    </location>
</feature>
<dbReference type="Pfam" id="PF00041">
    <property type="entry name" value="fn3"/>
    <property type="match status" value="1"/>
</dbReference>
<dbReference type="SMART" id="SM00409">
    <property type="entry name" value="IG"/>
    <property type="match status" value="12"/>
</dbReference>
<accession>A0A9Q0YFM8</accession>
<comment type="cofactor">
    <cofactor evidence="2">
        <name>Mg(2+)</name>
        <dbReference type="ChEBI" id="CHEBI:18420"/>
    </cofactor>
</comment>
<keyword evidence="7" id="KW-0963">Cytoplasm</keyword>
<dbReference type="InterPro" id="IPR013098">
    <property type="entry name" value="Ig_I-set"/>
</dbReference>
<feature type="domain" description="Protein kinase" evidence="24">
    <location>
        <begin position="22"/>
        <end position="277"/>
    </location>
</feature>
<feature type="compositionally biased region" description="Basic and acidic residues" evidence="23">
    <location>
        <begin position="377"/>
        <end position="389"/>
    </location>
</feature>
<dbReference type="PRINTS" id="PR00014">
    <property type="entry name" value="FNTYPEIII"/>
</dbReference>
<evidence type="ECO:0000256" key="11">
    <source>
        <dbReference type="ARBA" id="ARBA00022723"/>
    </source>
</evidence>
<evidence type="ECO:0000256" key="15">
    <source>
        <dbReference type="ARBA" id="ARBA00022837"/>
    </source>
</evidence>
<dbReference type="InterPro" id="IPR017441">
    <property type="entry name" value="Protein_kinase_ATP_BS"/>
</dbReference>
<dbReference type="SMART" id="SM00408">
    <property type="entry name" value="IGc2"/>
    <property type="match status" value="12"/>
</dbReference>
<feature type="compositionally biased region" description="Polar residues" evidence="23">
    <location>
        <begin position="1022"/>
        <end position="1034"/>
    </location>
</feature>
<dbReference type="SMART" id="SM00220">
    <property type="entry name" value="S_TKc"/>
    <property type="match status" value="2"/>
</dbReference>
<feature type="region of interest" description="Disordered" evidence="23">
    <location>
        <begin position="2951"/>
        <end position="3040"/>
    </location>
</feature>
<dbReference type="PROSITE" id="PS50011">
    <property type="entry name" value="PROTEIN_KINASE_DOM"/>
    <property type="match status" value="2"/>
</dbReference>
<evidence type="ECO:0000256" key="19">
    <source>
        <dbReference type="ARBA" id="ARBA00023157"/>
    </source>
</evidence>
<feature type="region of interest" description="Disordered" evidence="23">
    <location>
        <begin position="1574"/>
        <end position="1677"/>
    </location>
</feature>
<keyword evidence="15" id="KW-0106">Calcium</keyword>
<dbReference type="InterPro" id="IPR036179">
    <property type="entry name" value="Ig-like_dom_sf"/>
</dbReference>
<dbReference type="GO" id="GO:0005524">
    <property type="term" value="F:ATP binding"/>
    <property type="evidence" value="ECO:0007669"/>
    <property type="project" value="UniProtKB-UniRule"/>
</dbReference>
<dbReference type="OrthoDB" id="2152335at2759"/>
<feature type="compositionally biased region" description="Basic and acidic residues" evidence="23">
    <location>
        <begin position="1651"/>
        <end position="1664"/>
    </location>
</feature>
<dbReference type="PROSITE" id="PS00107">
    <property type="entry name" value="PROTEIN_KINASE_ATP"/>
    <property type="match status" value="2"/>
</dbReference>
<evidence type="ECO:0000256" key="13">
    <source>
        <dbReference type="ARBA" id="ARBA00022741"/>
    </source>
</evidence>
<feature type="region of interest" description="Disordered" evidence="23">
    <location>
        <begin position="328"/>
        <end position="444"/>
    </location>
</feature>
<sequence length="3143" mass="349303">MDSQHLKGEFKLHESQNFEDFYELHEVLGSGKFGTVYKCKHKQDGDVWAAKIIKTIRSKDKEAVKRELDIMSCLRHSTLLRCIEAYQTHRKTVMVMECITGGELFERITGDDLSLTEGDCINFMRQICYGVQHMHGNHILHLDLKPENIMCLDDTGYDVKIIDFGLAQRFKEGDSLKVLFGTPEFVAPEIVRYENIGFGTDMWSVGVICYTLLSGLSPFMGDDDNETLNNVTKGLWDFEDEAFDEISKDAKNFIENLLVFQKEGRMSAKQCLEHSWLTAHEKTRHSVVDHKLSTERLKKFVARRRWQKTTHAVRAIGRMSILRLATQQRKLSVSPPSSAQAEGKYANDKISTDKNNSVDKSHHNYNQHINDSTTETTESKAMEKEDRSSASHPSGQLGYPSLSSKRITNEGFPSVTVRGQKNLIDEGSQPTGDEERINKEGSQKNITRALNTAGYGFNTTNVLPTNTSLLHERKIPSGVNALPESSNVRPEISLDSETVIHRHPSNEVEDQNLEGRENLNDSTIEGGKVKQPNSIREGIRNQELKKEESIGTERTKENSSLQPPQQQPVLKSILKRRPKSPIHTSRSNLSDSDGNDKDSLSKSRFGQIITNSNKQSEASKRQAGLWELSDSVSATETIFCETNRRSRKDLWIAEADLTREELSEGKEQAIMNRELDKQGELSRRDDEQVVVIASSVQTSRSFEVNSGTPVLAPVELSEQTSSKGNGQISADDGSDQKKLPLLVEGRCVNEPAKSTRVETDDERYSTSSCSSDSHEPVTQPLFSSHSQPNAMESYLSHKRGTRSSSPYSRRIGNMSADDSNNNVSSKQAVAQAPVFLQKFHHVEVGLPAPFEIKFECKIDGYPKPEVLWYKDGKRVYDGHDRYKFQSGSNGWFSLIIPCAMEIDKGSFMCEARNSAGKARCSAKLILLQDSADTDGSVSPRSSESGQRSSRPVSTNFFKSVSASLSGNRKSRRTSFEDKLQTQRNRNADDKPKGSSQPKGTLGDNNSYLEKLRRLSTEDSETKANTLPRRSSSVNPKIRRRSPSVERASRKFEKYDRNLDQNSGRKKEFFTMMRPRNSISSLTAKFETSSDKASTNGTDRPRPKLSRNESIGKSSLDNKRSVFKSTDKENGWSKDTTKTPPPPVKMAVLTQSPSTSSLVSKFQNQAHTKDQSTTSKVRSSPFRQASNKAAILAKFESNSSPTPKQEMKVVTVNLKPKFNSGPPKQVLTTDIDAVEFCPPSFVVRPSDQSNFEKDSAKFICQVEGTPKPKVSWHFRGSAVKDEGRFEIHERKGEHILEIHELEYTDAGLYTCRVQNASGRVSASVQLEVKDKPQSVPAGRPPVFLQKISDVEILEAKKVARFDCKVAGAPQPEVTWLIEGKSLTPGPRHKFEQNNDGRCALVISDVTNDDDAIYTCLAKNEKGQSCCSAELVVDIEEPTKTVSSSYSSTTSSRQLTSNTPSSYTASSQRSSVENQHKNTKPPEFVARPQSLTATLAKPAHFSCIVRGKPEPEITWEKDGLVLRSDERYNIHTEEGMSLLKILKTSRRDEGKYVCKAKNDIGSTEAAFDVQLEDLSTADEADADIPRSGSVESVEEGAEDPLFISEDISSVPKKSSVLSDEPSTIPADENTPEFQITVSVLPQSENTSQTEDSFSERHTLPDTRTQDVSKPQKKKTPPEFIELPKSIRAESKCDATFLCMVQGDPKPNVAWKKDGENLSKGDRYDFSEEEEEVYLKIHDITQDDQGLYTCTLTNSEGEVSASAELTVEVSSEPPKFVEKPHDCHVNDGEKAVFSCKVSGHPMPSVQWLYQGQPLPSDGEVYLVSHTKDVSTLTLLDVIVDDEGEYVANATNSSGEVRCSAKLTVTAPPPKEEKKEPKVVMEAPSFTQPLTDVEAVDGAPLSLAVRVAGKPKPKMSWFFNGEQIKEDEDFKFVEDGDRYSLVIAEVFPDDGGEYVCRITNDAGSDECSANVMVKEPVQEGTPPTFAQKPRGVSTDEGCSISLNCHVAGDLPILVTWYKDGQPISHGKRFKLETSGPEGLTRTLHIPAVLATDAGSYLCTIENKFGMEKCTVSIVVKPLEEEQTDFRSLLKTRPRLQNLSNSPNNTSTEVEQFDFRHVLTRHVKPRKRPQISKFLNDQSVNEGNQAVFECNVDGYPEPRISWLHDKKEIKESKFFRMTFNETVARLEISEAFSEDEGEYSCIAVNSAGETRCSAKLKVQRADSENNFSERRTSRVVQPVLNGRHNASDTLSEEPPVRKMSSTLNITLSPPVKSKPITPVTLELDTNSVLNVTAPSNSNNAEQTGSSRYITRGDSTDISTDFDDYEPPKSAVKSPEFLTELQDVHFVEGAPARLCCKVRGEPKPDLTWFKDETELKEGKKYKMDVFEEEATLTVRDTTEMDAGNYRLEARNSRGKVETSAKLLVTAPPTILHTPGPLWVAVGGTVSAECKFSGAPPPSITWKKLRRKIQNSERFVITSSEHSTVLAIKDVEERDAGRYTLILENDLGSDEAMISISVVGQPDPPMGRPIVSNIDSSAVVLSWSGSSYDGGSRITGYVIESRKSLETKWETREKVDSTSHKVKGLDPDTEYHFRVRAVNDFGTSDAGRMTEMIRTSKCEDIGNGHRTRARTRQSHSGTGNGSPRKVAIKTEDEFSKYYELKEQVGKGRFGTVYSCVEKATGKRMAAKFIAVTPKEKDEVKGEIGVMGELNHPKLLQCYDAFEGSKQVVMVLEFISGGELFERVIDDDFVLTESDVIKYIRQVCEGVKHMHARKILHLDLKPENIMCVDNSGSDVKLIDFGLARKFDPKEGVKVMFGTPEFVAPEVINFDEIGFTTDMWSVGVIAYILLSGLSPFMGDDDSETLSNVTLGEWDFEDEAFDEISEEAKDFISKLLVKEKGKRMTAEGALQHKWLNPNRHSKATTTKISTTKLKKFVARRRWQKTTNALRAVNRMSSLASVLSKGKGTVADETDATGKPTGNGSITLTNVDKSRDTDSESMTSSLSTASAYSSGAVSGKQDLEPCDQISKGGKDAFEETDENENKRSTSSTTLMKPKFKKTIVDSIVFEGDCARFDCVIEGTPEPEISWYLDEELIEESDRFITEFDDDGHCSLIIRNAEENDEGDYVVIAKNEAGQVSCAAELLVEMAGGGL</sequence>
<feature type="compositionally biased region" description="Polar residues" evidence="23">
    <location>
        <begin position="328"/>
        <end position="340"/>
    </location>
</feature>
<dbReference type="CDD" id="cd14103">
    <property type="entry name" value="STKc_MLCK"/>
    <property type="match status" value="2"/>
</dbReference>
<dbReference type="GO" id="GO:0060298">
    <property type="term" value="P:positive regulation of sarcomere organization"/>
    <property type="evidence" value="ECO:0007669"/>
    <property type="project" value="UniProtKB-ARBA"/>
</dbReference>
<evidence type="ECO:0000256" key="6">
    <source>
        <dbReference type="ARBA" id="ARBA00021842"/>
    </source>
</evidence>
<evidence type="ECO:0000259" key="26">
    <source>
        <dbReference type="PROSITE" id="PS50853"/>
    </source>
</evidence>
<dbReference type="FunFam" id="2.60.40.10:FF:000612">
    <property type="entry name" value="palladin isoform X1"/>
    <property type="match status" value="1"/>
</dbReference>
<dbReference type="EMBL" id="JAIZAY010000023">
    <property type="protein sequence ID" value="KAJ8019604.1"/>
    <property type="molecule type" value="Genomic_DNA"/>
</dbReference>
<feature type="compositionally biased region" description="Polar residues" evidence="23">
    <location>
        <begin position="1609"/>
        <end position="1619"/>
    </location>
</feature>
<feature type="compositionally biased region" description="Basic and acidic residues" evidence="23">
    <location>
        <begin position="1009"/>
        <end position="1021"/>
    </location>
</feature>
<comment type="subcellular location">
    <subcellularLocation>
        <location evidence="3">Cytoplasm</location>
        <location evidence="3">Myofibril</location>
    </subcellularLocation>
</comment>
<keyword evidence="10" id="KW-0808">Transferase</keyword>
<keyword evidence="12" id="KW-0677">Repeat</keyword>
<feature type="domain" description="Fibronectin type-III" evidence="26">
    <location>
        <begin position="2518"/>
        <end position="2611"/>
    </location>
</feature>
<dbReference type="GO" id="GO:0004687">
    <property type="term" value="F:myosin light chain kinase activity"/>
    <property type="evidence" value="ECO:0007669"/>
    <property type="project" value="UniProtKB-EC"/>
</dbReference>
<feature type="compositionally biased region" description="Basic and acidic residues" evidence="23">
    <location>
        <begin position="753"/>
        <end position="764"/>
    </location>
</feature>
<feature type="binding site" evidence="22">
    <location>
        <position position="2680"/>
    </location>
    <ligand>
        <name>ATP</name>
        <dbReference type="ChEBI" id="CHEBI:30616"/>
    </ligand>
</feature>
<evidence type="ECO:0000256" key="8">
    <source>
        <dbReference type="ARBA" id="ARBA00022527"/>
    </source>
</evidence>
<evidence type="ECO:0000256" key="7">
    <source>
        <dbReference type="ARBA" id="ARBA00022490"/>
    </source>
</evidence>
<dbReference type="FunFam" id="2.60.40.10:FF:001452">
    <property type="entry name" value="Uncharacterized protein, isoform F"/>
    <property type="match status" value="1"/>
</dbReference>
<keyword evidence="16 22" id="KW-0067">ATP-binding</keyword>
<feature type="region of interest" description="Disordered" evidence="23">
    <location>
        <begin position="931"/>
        <end position="1182"/>
    </location>
</feature>
<feature type="region of interest" description="Disordered" evidence="23">
    <location>
        <begin position="496"/>
        <end position="601"/>
    </location>
</feature>
<keyword evidence="11" id="KW-0479">Metal-binding</keyword>
<evidence type="ECO:0000256" key="18">
    <source>
        <dbReference type="ARBA" id="ARBA00022860"/>
    </source>
</evidence>
<feature type="compositionally biased region" description="Low complexity" evidence="23">
    <location>
        <begin position="2989"/>
        <end position="3005"/>
    </location>
</feature>
<evidence type="ECO:0000256" key="23">
    <source>
        <dbReference type="SAM" id="MobiDB-lite"/>
    </source>
</evidence>
<comment type="similarity">
    <text evidence="4">Belongs to the protein kinase superfamily. CAMK Ser/Thr protein kinase family.</text>
</comment>
<feature type="domain" description="Ig-like" evidence="25">
    <location>
        <begin position="1979"/>
        <end position="2068"/>
    </location>
</feature>
<feature type="compositionally biased region" description="Polar residues" evidence="23">
    <location>
        <begin position="717"/>
        <end position="728"/>
    </location>
</feature>
<dbReference type="SUPFAM" id="SSF48726">
    <property type="entry name" value="Immunoglobulin"/>
    <property type="match status" value="12"/>
</dbReference>
<dbReference type="PANTHER" id="PTHR47633">
    <property type="entry name" value="IMMUNOGLOBULIN"/>
    <property type="match status" value="1"/>
</dbReference>
<evidence type="ECO:0000256" key="17">
    <source>
        <dbReference type="ARBA" id="ARBA00022842"/>
    </source>
</evidence>
<dbReference type="Pfam" id="PF00069">
    <property type="entry name" value="Pkinase"/>
    <property type="match status" value="2"/>
</dbReference>
<dbReference type="InterPro" id="IPR036116">
    <property type="entry name" value="FN3_sf"/>
</dbReference>
<dbReference type="Proteomes" id="UP001152320">
    <property type="component" value="Chromosome 23"/>
</dbReference>
<dbReference type="Gene3D" id="1.10.510.10">
    <property type="entry name" value="Transferase(Phosphotransferase) domain 1"/>
    <property type="match status" value="2"/>
</dbReference>
<dbReference type="PROSITE" id="PS00108">
    <property type="entry name" value="PROTEIN_KINASE_ST"/>
    <property type="match status" value="2"/>
</dbReference>
<feature type="compositionally biased region" description="Polar residues" evidence="23">
    <location>
        <begin position="993"/>
        <end position="1007"/>
    </location>
</feature>
<keyword evidence="17" id="KW-0460">Magnesium</keyword>
<protein>
    <recommendedName>
        <fullName evidence="6">Myosin light chain kinase, smooth muscle</fullName>
        <ecNumber evidence="5">2.7.11.18</ecNumber>
    </recommendedName>
    <alternativeName>
        <fullName evidence="21">Telokin</fullName>
    </alternativeName>
</protein>
<keyword evidence="14 27" id="KW-0418">Kinase</keyword>
<keyword evidence="13 22" id="KW-0547">Nucleotide-binding</keyword>
<feature type="domain" description="Ig-like" evidence="25">
    <location>
        <begin position="1480"/>
        <end position="1568"/>
    </location>
</feature>
<dbReference type="InterPro" id="IPR003598">
    <property type="entry name" value="Ig_sub2"/>
</dbReference>
<organism evidence="27 28">
    <name type="scientific">Holothuria leucospilota</name>
    <name type="common">Black long sea cucumber</name>
    <name type="synonym">Mertensiothuria leucospilota</name>
    <dbReference type="NCBI Taxonomy" id="206669"/>
    <lineage>
        <taxon>Eukaryota</taxon>
        <taxon>Metazoa</taxon>
        <taxon>Echinodermata</taxon>
        <taxon>Eleutherozoa</taxon>
        <taxon>Echinozoa</taxon>
        <taxon>Holothuroidea</taxon>
        <taxon>Aspidochirotacea</taxon>
        <taxon>Aspidochirotida</taxon>
        <taxon>Holothuriidae</taxon>
        <taxon>Holothuria</taxon>
    </lineage>
</organism>
<dbReference type="InterPro" id="IPR007110">
    <property type="entry name" value="Ig-like_dom"/>
</dbReference>
<evidence type="ECO:0000313" key="28">
    <source>
        <dbReference type="Proteomes" id="UP001152320"/>
    </source>
</evidence>
<dbReference type="FunFam" id="2.60.40.10:FF:000147">
    <property type="entry name" value="Myosin light chain kinase"/>
    <property type="match status" value="2"/>
</dbReference>
<dbReference type="FunFam" id="2.60.40.10:FF:000714">
    <property type="entry name" value="Titin novex-3"/>
    <property type="match status" value="1"/>
</dbReference>
<dbReference type="FunFam" id="2.60.40.10:FF:000031">
    <property type="entry name" value="Myosin-binding protein C, slow type"/>
    <property type="match status" value="1"/>
</dbReference>
<evidence type="ECO:0000313" key="27">
    <source>
        <dbReference type="EMBL" id="KAJ8019604.1"/>
    </source>
</evidence>
<keyword evidence="8" id="KW-0723">Serine/threonine-protein kinase</keyword>
<feature type="compositionally biased region" description="Polar residues" evidence="23">
    <location>
        <begin position="2287"/>
        <end position="2303"/>
    </location>
</feature>
<evidence type="ECO:0000256" key="2">
    <source>
        <dbReference type="ARBA" id="ARBA00001946"/>
    </source>
</evidence>
<evidence type="ECO:0000259" key="24">
    <source>
        <dbReference type="PROSITE" id="PS50011"/>
    </source>
</evidence>
<feature type="domain" description="Ig-like" evidence="25">
    <location>
        <begin position="2422"/>
        <end position="2510"/>
    </location>
</feature>
<keyword evidence="18" id="KW-0112">Calmodulin-binding</keyword>
<evidence type="ECO:0000256" key="12">
    <source>
        <dbReference type="ARBA" id="ARBA00022737"/>
    </source>
</evidence>
<dbReference type="InterPro" id="IPR003599">
    <property type="entry name" value="Ig_sub"/>
</dbReference>
<feature type="compositionally biased region" description="Basic and acidic residues" evidence="23">
    <location>
        <begin position="973"/>
        <end position="992"/>
    </location>
</feature>
<dbReference type="GO" id="GO:0046872">
    <property type="term" value="F:metal ion binding"/>
    <property type="evidence" value="ECO:0007669"/>
    <property type="project" value="UniProtKB-KW"/>
</dbReference>
<feature type="compositionally biased region" description="Polar residues" evidence="23">
    <location>
        <begin position="2969"/>
        <end position="2980"/>
    </location>
</feature>
<feature type="compositionally biased region" description="Polar residues" evidence="23">
    <location>
        <begin position="364"/>
        <end position="376"/>
    </location>
</feature>
<evidence type="ECO:0000256" key="1">
    <source>
        <dbReference type="ARBA" id="ARBA00001913"/>
    </source>
</evidence>
<feature type="domain" description="Ig-like" evidence="25">
    <location>
        <begin position="833"/>
        <end position="925"/>
    </location>
</feature>
<dbReference type="FunFam" id="1.10.510.10:FF:000594">
    <property type="entry name" value="Myosin light chain kinase isoform-III"/>
    <property type="match status" value="1"/>
</dbReference>
<feature type="compositionally biased region" description="Low complexity" evidence="23">
    <location>
        <begin position="1438"/>
        <end position="1457"/>
    </location>
</feature>
<feature type="compositionally biased region" description="Basic and acidic residues" evidence="23">
    <location>
        <begin position="1042"/>
        <end position="1068"/>
    </location>
</feature>
<dbReference type="Gene3D" id="2.60.40.10">
    <property type="entry name" value="Immunoglobulins"/>
    <property type="match status" value="13"/>
</dbReference>
<keyword evidence="9" id="KW-0597">Phosphoprotein</keyword>
<feature type="region of interest" description="Disordered" evidence="23">
    <location>
        <begin position="2615"/>
        <end position="2639"/>
    </location>
</feature>
<dbReference type="PROSITE" id="PS50835">
    <property type="entry name" value="IG_LIKE"/>
    <property type="match status" value="12"/>
</dbReference>
<evidence type="ECO:0000256" key="22">
    <source>
        <dbReference type="PROSITE-ProRule" id="PRU10141"/>
    </source>
</evidence>
<keyword evidence="28" id="KW-1185">Reference proteome</keyword>
<feature type="compositionally biased region" description="Basic and acidic residues" evidence="23">
    <location>
        <begin position="345"/>
        <end position="362"/>
    </location>
</feature>
<feature type="compositionally biased region" description="Polar residues" evidence="23">
    <location>
        <begin position="1458"/>
        <end position="1471"/>
    </location>
</feature>
<dbReference type="InterPro" id="IPR013783">
    <property type="entry name" value="Ig-like_fold"/>
</dbReference>
<evidence type="ECO:0000256" key="20">
    <source>
        <dbReference type="ARBA" id="ARBA00023319"/>
    </source>
</evidence>
<feature type="compositionally biased region" description="Basic and acidic residues" evidence="23">
    <location>
        <begin position="537"/>
        <end position="557"/>
    </location>
</feature>
<feature type="domain" description="Ig-like" evidence="25">
    <location>
        <begin position="2329"/>
        <end position="2417"/>
    </location>
</feature>
<dbReference type="SMART" id="SM00406">
    <property type="entry name" value="IGv"/>
    <property type="match status" value="5"/>
</dbReference>
<dbReference type="GO" id="GO:0030017">
    <property type="term" value="C:sarcomere"/>
    <property type="evidence" value="ECO:0007669"/>
    <property type="project" value="UniProtKB-ARBA"/>
</dbReference>
<evidence type="ECO:0000256" key="16">
    <source>
        <dbReference type="ARBA" id="ARBA00022840"/>
    </source>
</evidence>
<dbReference type="GO" id="GO:0005516">
    <property type="term" value="F:calmodulin binding"/>
    <property type="evidence" value="ECO:0007669"/>
    <property type="project" value="UniProtKB-KW"/>
</dbReference>
<dbReference type="FunFam" id="1.10.510.10:FF:000175">
    <property type="entry name" value="Myosin light chain kinase, smooth muscle"/>
    <property type="match status" value="1"/>
</dbReference>
<evidence type="ECO:0000256" key="4">
    <source>
        <dbReference type="ARBA" id="ARBA00006692"/>
    </source>
</evidence>
<dbReference type="FunFam" id="2.60.40.10:FF:000032">
    <property type="entry name" value="palladin isoform X1"/>
    <property type="match status" value="1"/>
</dbReference>
<evidence type="ECO:0000256" key="14">
    <source>
        <dbReference type="ARBA" id="ARBA00022777"/>
    </source>
</evidence>
<feature type="compositionally biased region" description="Polar residues" evidence="23">
    <location>
        <begin position="1076"/>
        <end position="1097"/>
    </location>
</feature>
<dbReference type="GO" id="GO:0045989">
    <property type="term" value="P:positive regulation of striated muscle contraction"/>
    <property type="evidence" value="ECO:0007669"/>
    <property type="project" value="UniProtKB-ARBA"/>
</dbReference>
<dbReference type="Gene3D" id="3.30.200.20">
    <property type="entry name" value="Phosphorylase Kinase, domain 1"/>
    <property type="match status" value="2"/>
</dbReference>
<evidence type="ECO:0000256" key="10">
    <source>
        <dbReference type="ARBA" id="ARBA00022679"/>
    </source>
</evidence>
<dbReference type="InterPro" id="IPR013106">
    <property type="entry name" value="Ig_V-set"/>
</dbReference>
<feature type="domain" description="Ig-like" evidence="25">
    <location>
        <begin position="2124"/>
        <end position="2212"/>
    </location>
</feature>
<dbReference type="FunFam" id="2.60.40.10:FF:000107">
    <property type="entry name" value="Myosin, light chain kinase a"/>
    <property type="match status" value="1"/>
</dbReference>
<feature type="compositionally biased region" description="Basic and acidic residues" evidence="23">
    <location>
        <begin position="1115"/>
        <end position="1136"/>
    </location>
</feature>
<feature type="domain" description="Ig-like" evidence="25">
    <location>
        <begin position="1238"/>
        <end position="1326"/>
    </location>
</feature>
<dbReference type="PANTHER" id="PTHR47633:SF7">
    <property type="entry name" value="TITIN HOMOLOG"/>
    <property type="match status" value="1"/>
</dbReference>
<feature type="compositionally biased region" description="Polar residues" evidence="23">
    <location>
        <begin position="954"/>
        <end position="967"/>
    </location>
</feature>
<keyword evidence="19" id="KW-1015">Disulfide bond</keyword>
<dbReference type="CDD" id="cd00063">
    <property type="entry name" value="FN3"/>
    <property type="match status" value="1"/>
</dbReference>
<feature type="region of interest" description="Disordered" evidence="23">
    <location>
        <begin position="2287"/>
        <end position="2307"/>
    </location>
</feature>
<feature type="binding site" evidence="22">
    <location>
        <position position="51"/>
    </location>
    <ligand>
        <name>ATP</name>
        <dbReference type="ChEBI" id="CHEBI:30616"/>
    </ligand>
</feature>
<dbReference type="SUPFAM" id="SSF49265">
    <property type="entry name" value="Fibronectin type III"/>
    <property type="match status" value="1"/>
</dbReference>
<feature type="compositionally biased region" description="Basic and acidic residues" evidence="23">
    <location>
        <begin position="3021"/>
        <end position="3036"/>
    </location>
</feature>
<feature type="compositionally biased region" description="Polar residues" evidence="23">
    <location>
        <begin position="780"/>
        <end position="790"/>
    </location>
</feature>
<dbReference type="FunFam" id="2.60.40.10:FF:000080">
    <property type="entry name" value="Myosin light chain kinase, smooth muscle"/>
    <property type="match status" value="3"/>
</dbReference>